<evidence type="ECO:0000256" key="2">
    <source>
        <dbReference type="RuleBase" id="RU003613"/>
    </source>
</evidence>
<dbReference type="SUPFAM" id="SSF64383">
    <property type="entry name" value="Cell-division protein ZipA, C-terminal domain"/>
    <property type="match status" value="1"/>
</dbReference>
<dbReference type="SMART" id="SM00771">
    <property type="entry name" value="ZipA_C"/>
    <property type="match status" value="1"/>
</dbReference>
<feature type="domain" description="ZipA C-terminal FtsZ-binding" evidence="5">
    <location>
        <begin position="215"/>
        <end position="338"/>
    </location>
</feature>
<dbReference type="GO" id="GO:0090529">
    <property type="term" value="P:cell septum assembly"/>
    <property type="evidence" value="ECO:0007669"/>
    <property type="project" value="InterPro"/>
</dbReference>
<keyword evidence="4" id="KW-1133">Transmembrane helix</keyword>
<dbReference type="InterPro" id="IPR007449">
    <property type="entry name" value="ZipA_FtsZ-bd_C"/>
</dbReference>
<keyword evidence="2 4" id="KW-0812">Transmembrane</keyword>
<evidence type="ECO:0000256" key="3">
    <source>
        <dbReference type="SAM" id="MobiDB-lite"/>
    </source>
</evidence>
<dbReference type="Pfam" id="PF04354">
    <property type="entry name" value="ZipA_C"/>
    <property type="match status" value="1"/>
</dbReference>
<feature type="region of interest" description="Disordered" evidence="3">
    <location>
        <begin position="37"/>
        <end position="64"/>
    </location>
</feature>
<evidence type="ECO:0000256" key="1">
    <source>
        <dbReference type="RuleBase" id="RU003612"/>
    </source>
</evidence>
<sequence>MNDLQSGLIALGVLAIVIVLGLNWFQDHRARKQMQARFPDNGKDPLLTPSDPPVPGTSPELVRREPGLGAAPAMVEPVTSVDSGALADIPAHDAEEADEACETVIDVVFMEPVQGDELSAFTQGIRHAGQKPLRVFAHTADGVHRSSIRPNERYASVQVAVLLANRSGALTAGEWAEALSRSRVLADRFDGTVEATDTQAVLARAGQLDGACAALDAQVGITLVARSRRWASSDILTAAREAGFSGIQDGRLPWVDHDGIIRFTLGRTDAVSLGSAGPATIGQLNLLLDVPRAPADEHGFARMAQTARTLAARLEADVVDDNGRPLADGAEQAIDKQLQALYVRLDDAGLTAGSARAQRVFG</sequence>
<keyword evidence="2" id="KW-0997">Cell inner membrane</keyword>
<proteinExistence type="inferred from homology"/>
<keyword evidence="2" id="KW-1003">Cell membrane</keyword>
<comment type="similarity">
    <text evidence="1">Belongs to the ZipA family.</text>
</comment>
<name>A0A7Y9LPD8_9BURK</name>
<protein>
    <recommendedName>
        <fullName evidence="1">Cell division protein ZipA</fullName>
    </recommendedName>
</protein>
<evidence type="ECO:0000256" key="4">
    <source>
        <dbReference type="SAM" id="Phobius"/>
    </source>
</evidence>
<dbReference type="EMBL" id="JACBYR010000001">
    <property type="protein sequence ID" value="NYE84343.1"/>
    <property type="molecule type" value="Genomic_DNA"/>
</dbReference>
<dbReference type="RefSeq" id="WP_179588038.1">
    <property type="nucleotide sequence ID" value="NZ_JACBYR010000001.1"/>
</dbReference>
<dbReference type="Gene3D" id="3.30.1400.10">
    <property type="entry name" value="ZipA, C-terminal FtsZ-binding domain"/>
    <property type="match status" value="1"/>
</dbReference>
<keyword evidence="7" id="KW-1185">Reference proteome</keyword>
<dbReference type="AlphaFoldDB" id="A0A7Y9LPD8"/>
<evidence type="ECO:0000313" key="6">
    <source>
        <dbReference type="EMBL" id="NYE84343.1"/>
    </source>
</evidence>
<keyword evidence="1" id="KW-0131">Cell cycle</keyword>
<reference evidence="6 7" key="1">
    <citation type="submission" date="2020-07" db="EMBL/GenBank/DDBJ databases">
        <title>Genomic Encyclopedia of Type Strains, Phase IV (KMG-V): Genome sequencing to study the core and pangenomes of soil and plant-associated prokaryotes.</title>
        <authorList>
            <person name="Whitman W."/>
        </authorList>
    </citation>
    <scope>NUCLEOTIDE SEQUENCE [LARGE SCALE GENOMIC DNA]</scope>
    <source>
        <strain evidence="6 7">SAS40</strain>
    </source>
</reference>
<comment type="function">
    <text evidence="1">Essential cell division protein that stabilizes the FtsZ protofilaments by cross-linking them and that serves as a cytoplasmic membrane anchor for the Z ring. Also required for the recruitment to the septal ring of downstream cell division proteins.</text>
</comment>
<comment type="caution">
    <text evidence="6">The sequence shown here is derived from an EMBL/GenBank/DDBJ whole genome shotgun (WGS) entry which is preliminary data.</text>
</comment>
<keyword evidence="1" id="KW-0132">Cell division</keyword>
<comment type="subcellular location">
    <subcellularLocation>
        <location evidence="2">Cell inner membrane</location>
        <topology evidence="2">Single-pass type I membrane protein</topology>
    </subcellularLocation>
</comment>
<dbReference type="InterPro" id="IPR036765">
    <property type="entry name" value="ZipA_FtsZ-bd_C_sf"/>
</dbReference>
<evidence type="ECO:0000259" key="5">
    <source>
        <dbReference type="SMART" id="SM00771"/>
    </source>
</evidence>
<accession>A0A7Y9LPD8</accession>
<organism evidence="6 7">
    <name type="scientific">Pigmentiphaga litoralis</name>
    <dbReference type="NCBI Taxonomy" id="516702"/>
    <lineage>
        <taxon>Bacteria</taxon>
        <taxon>Pseudomonadati</taxon>
        <taxon>Pseudomonadota</taxon>
        <taxon>Betaproteobacteria</taxon>
        <taxon>Burkholderiales</taxon>
        <taxon>Alcaligenaceae</taxon>
        <taxon>Pigmentiphaga</taxon>
    </lineage>
</organism>
<feature type="transmembrane region" description="Helical" evidence="4">
    <location>
        <begin position="6"/>
        <end position="25"/>
    </location>
</feature>
<dbReference type="GO" id="GO:0005886">
    <property type="term" value="C:plasma membrane"/>
    <property type="evidence" value="ECO:0007669"/>
    <property type="project" value="UniProtKB-SubCell"/>
</dbReference>
<evidence type="ECO:0000313" key="7">
    <source>
        <dbReference type="Proteomes" id="UP000542125"/>
    </source>
</evidence>
<gene>
    <name evidence="6" type="ORF">FHW18_003614</name>
</gene>
<dbReference type="Proteomes" id="UP000542125">
    <property type="component" value="Unassembled WGS sequence"/>
</dbReference>
<keyword evidence="2 4" id="KW-0472">Membrane</keyword>